<gene>
    <name evidence="4" type="ORF">SAMN04487992_11161</name>
</gene>
<evidence type="ECO:0000259" key="3">
    <source>
        <dbReference type="PROSITE" id="PS50853"/>
    </source>
</evidence>
<evidence type="ECO:0000256" key="1">
    <source>
        <dbReference type="ARBA" id="ARBA00022737"/>
    </source>
</evidence>
<dbReference type="Pfam" id="PF00041">
    <property type="entry name" value="fn3"/>
    <property type="match status" value="4"/>
</dbReference>
<evidence type="ECO:0000256" key="2">
    <source>
        <dbReference type="SAM" id="SignalP"/>
    </source>
</evidence>
<dbReference type="eggNOG" id="COG4733">
    <property type="taxonomic scope" value="Bacteria"/>
</dbReference>
<keyword evidence="2" id="KW-0732">Signal</keyword>
<dbReference type="SUPFAM" id="SSF49785">
    <property type="entry name" value="Galactose-binding domain-like"/>
    <property type="match status" value="1"/>
</dbReference>
<dbReference type="EMBL" id="FNBD01000011">
    <property type="protein sequence ID" value="SDF31543.1"/>
    <property type="molecule type" value="Genomic_DNA"/>
</dbReference>
<organism evidence="4 5">
    <name type="scientific">Cellulophaga baltica</name>
    <dbReference type="NCBI Taxonomy" id="76594"/>
    <lineage>
        <taxon>Bacteria</taxon>
        <taxon>Pseudomonadati</taxon>
        <taxon>Bacteroidota</taxon>
        <taxon>Flavobacteriia</taxon>
        <taxon>Flavobacteriales</taxon>
        <taxon>Flavobacteriaceae</taxon>
        <taxon>Cellulophaga</taxon>
    </lineage>
</organism>
<reference evidence="5" key="1">
    <citation type="submission" date="2016-10" db="EMBL/GenBank/DDBJ databases">
        <authorList>
            <person name="Varghese N."/>
            <person name="Submissions S."/>
        </authorList>
    </citation>
    <scope>NUCLEOTIDE SEQUENCE [LARGE SCALE GENOMIC DNA]</scope>
    <source>
        <strain evidence="5">DSM 24729</strain>
    </source>
</reference>
<dbReference type="AlphaFoldDB" id="A0A1G7K2T5"/>
<protein>
    <submittedName>
        <fullName evidence="4">Chitodextrinase</fullName>
    </submittedName>
</protein>
<dbReference type="InterPro" id="IPR013783">
    <property type="entry name" value="Ig-like_fold"/>
</dbReference>
<dbReference type="RefSeq" id="WP_074539105.1">
    <property type="nucleotide sequence ID" value="NZ_FNBD01000011.1"/>
</dbReference>
<feature type="signal peptide" evidence="2">
    <location>
        <begin position="1"/>
        <end position="19"/>
    </location>
</feature>
<dbReference type="SMART" id="SM00060">
    <property type="entry name" value="FN3"/>
    <property type="match status" value="5"/>
</dbReference>
<keyword evidence="5" id="KW-1185">Reference proteome</keyword>
<dbReference type="Gene3D" id="2.60.40.10">
    <property type="entry name" value="Immunoglobulins"/>
    <property type="match status" value="5"/>
</dbReference>
<evidence type="ECO:0000313" key="4">
    <source>
        <dbReference type="EMBL" id="SDF31543.1"/>
    </source>
</evidence>
<dbReference type="SUPFAM" id="SSF49265">
    <property type="entry name" value="Fibronectin type III"/>
    <property type="match status" value="3"/>
</dbReference>
<feature type="domain" description="Fibronectin type-III" evidence="3">
    <location>
        <begin position="174"/>
        <end position="260"/>
    </location>
</feature>
<evidence type="ECO:0000313" key="5">
    <source>
        <dbReference type="Proteomes" id="UP000182114"/>
    </source>
</evidence>
<feature type="domain" description="Fibronectin type-III" evidence="3">
    <location>
        <begin position="550"/>
        <end position="636"/>
    </location>
</feature>
<dbReference type="PANTHER" id="PTHR46708">
    <property type="entry name" value="TENASCIN"/>
    <property type="match status" value="1"/>
</dbReference>
<dbReference type="eggNOG" id="COG1044">
    <property type="taxonomic scope" value="Bacteria"/>
</dbReference>
<dbReference type="CDD" id="cd00063">
    <property type="entry name" value="FN3"/>
    <property type="match status" value="5"/>
</dbReference>
<proteinExistence type="predicted"/>
<dbReference type="Proteomes" id="UP000182114">
    <property type="component" value="Unassembled WGS sequence"/>
</dbReference>
<dbReference type="PROSITE" id="PS50853">
    <property type="entry name" value="FN3"/>
    <property type="match status" value="5"/>
</dbReference>
<dbReference type="InterPro" id="IPR003961">
    <property type="entry name" value="FN3_dom"/>
</dbReference>
<dbReference type="InterPro" id="IPR008979">
    <property type="entry name" value="Galactose-bd-like_sf"/>
</dbReference>
<feature type="chain" id="PRO_5010172262" evidence="2">
    <location>
        <begin position="20"/>
        <end position="782"/>
    </location>
</feature>
<dbReference type="InterPro" id="IPR036116">
    <property type="entry name" value="FN3_sf"/>
</dbReference>
<dbReference type="Gene3D" id="2.60.120.260">
    <property type="entry name" value="Galactose-binding domain-like"/>
    <property type="match status" value="1"/>
</dbReference>
<accession>A0A1G7K2T5</accession>
<name>A0A1G7K2T5_9FLAO</name>
<feature type="domain" description="Fibronectin type-III" evidence="3">
    <location>
        <begin position="456"/>
        <end position="542"/>
    </location>
</feature>
<dbReference type="PANTHER" id="PTHR46708:SF2">
    <property type="entry name" value="FIBRONECTIN TYPE-III DOMAIN-CONTAINING PROTEIN"/>
    <property type="match status" value="1"/>
</dbReference>
<feature type="domain" description="Fibronectin type-III" evidence="3">
    <location>
        <begin position="362"/>
        <end position="448"/>
    </location>
</feature>
<dbReference type="InterPro" id="IPR050991">
    <property type="entry name" value="ECM_Regulatory_Proteins"/>
</dbReference>
<keyword evidence="1" id="KW-0677">Repeat</keyword>
<feature type="domain" description="Fibronectin type-III" evidence="3">
    <location>
        <begin position="268"/>
        <end position="356"/>
    </location>
</feature>
<sequence length="782" mass="82826">MKYFYTLLIFIFASSTLISQNLHDDSNAVSPLNESNGTTGWSGLAERFSEATDVQNGAFSIRAVSTATDGRTLDYNFNAVVGQEYVIRIWAKIGTLTSPTVSPAFAVWSGMSGFNVTPITSTTWTEYVFNVTATSTNPRIRIYTSNYPFRLVAGNTIYIDNVSITALDNQAPTSPSNLVATATTETTTNLSWTAATDNVTVTDYEVFQEGVSIGFTGGNTTFEVSGLAPQTTYNFTIAAIDAAANSSVQSNSVSVTTLALPDTEAPTVPTALIANNITTTSVSLNWTAATDNVAVIDYEVFQDGVSIGLTGGTATFEVSALAPETDYNFTVVALDAATNVSAQSNNLSILTLALPDTEAPTVPTALIANSITTTSITLNWTAATDNVAVTDYEVFQEGVSLGLSGGATTFLVDGLTPETAYNFTVAALDASANTSGQSNSISVNTLATPDTEAPTIPTNLVVDNITTTSVNLSWTAATDNIDVVDYEIFQDGVAIGLSSGSVVFAVNGLTPETTYNFTITAVDAAANNSEVSESITVLTLAVSDTEVPTVPEGLLATNTTETSTELFWDTATDNVGVVDYEIFQDGSTIGLTGGATNFVVSGLASETTYIFTVAALDVANNASLQSSELTVVTLAGVQPEINYTSLNSNLTTVDWTARDLYAEQNVGIGTTNTQGYRLAVAGNIVAEEVKVALQVNWPDYVFDKAYNLPSLEQVENHINENGYLIHMPSASEVQENGIQLGEMNAKLLRKIEELTLYTITQEKKIKLLEQQVAAIQKALSNK</sequence>